<keyword evidence="2" id="KW-0540">Nuclease</keyword>
<evidence type="ECO:0000259" key="1">
    <source>
        <dbReference type="Pfam" id="PF01844"/>
    </source>
</evidence>
<keyword evidence="3" id="KW-1185">Reference proteome</keyword>
<organism evidence="2 3">
    <name type="scientific">Deinococcus petrolearius</name>
    <dbReference type="NCBI Taxonomy" id="1751295"/>
    <lineage>
        <taxon>Bacteria</taxon>
        <taxon>Thermotogati</taxon>
        <taxon>Deinococcota</taxon>
        <taxon>Deinococci</taxon>
        <taxon>Deinococcales</taxon>
        <taxon>Deinococcaceae</taxon>
        <taxon>Deinococcus</taxon>
    </lineage>
</organism>
<evidence type="ECO:0000313" key="3">
    <source>
        <dbReference type="Proteomes" id="UP001595979"/>
    </source>
</evidence>
<dbReference type="Pfam" id="PF01844">
    <property type="entry name" value="HNH"/>
    <property type="match status" value="1"/>
</dbReference>
<name>A0ABW1DI80_9DEIO</name>
<comment type="caution">
    <text evidence="2">The sequence shown here is derived from an EMBL/GenBank/DDBJ whole genome shotgun (WGS) entry which is preliminary data.</text>
</comment>
<evidence type="ECO:0000313" key="2">
    <source>
        <dbReference type="EMBL" id="MFC5847900.1"/>
    </source>
</evidence>
<dbReference type="EMBL" id="JBHSOH010000006">
    <property type="protein sequence ID" value="MFC5847900.1"/>
    <property type="molecule type" value="Genomic_DNA"/>
</dbReference>
<feature type="domain" description="HNH" evidence="1">
    <location>
        <begin position="10"/>
        <end position="41"/>
    </location>
</feature>
<proteinExistence type="predicted"/>
<accession>A0ABW1DI80</accession>
<dbReference type="InterPro" id="IPR003615">
    <property type="entry name" value="HNH_nuc"/>
</dbReference>
<dbReference type="InterPro" id="IPR002711">
    <property type="entry name" value="HNH"/>
</dbReference>
<gene>
    <name evidence="2" type="ORF">ACFPQ6_06210</name>
</gene>
<dbReference type="Gene3D" id="1.10.30.50">
    <property type="match status" value="1"/>
</dbReference>
<dbReference type="GO" id="GO:0004519">
    <property type="term" value="F:endonuclease activity"/>
    <property type="evidence" value="ECO:0007669"/>
    <property type="project" value="UniProtKB-KW"/>
</dbReference>
<sequence length="77" mass="8674">MPAAEHAGRGFHLDHVTPLSKGGAHMLENLVLCCDRCNWAKWDSSAEEYGTWLQGVAKRLRPLESTKPMFHNFTYGT</sequence>
<dbReference type="Proteomes" id="UP001595979">
    <property type="component" value="Unassembled WGS sequence"/>
</dbReference>
<reference evidence="3" key="1">
    <citation type="journal article" date="2019" name="Int. J. Syst. Evol. Microbiol.">
        <title>The Global Catalogue of Microorganisms (GCM) 10K type strain sequencing project: providing services to taxonomists for standard genome sequencing and annotation.</title>
        <authorList>
            <consortium name="The Broad Institute Genomics Platform"/>
            <consortium name="The Broad Institute Genome Sequencing Center for Infectious Disease"/>
            <person name="Wu L."/>
            <person name="Ma J."/>
        </authorList>
    </citation>
    <scope>NUCLEOTIDE SEQUENCE [LARGE SCALE GENOMIC DNA]</scope>
    <source>
        <strain evidence="3">CGMCC 1.15053</strain>
    </source>
</reference>
<protein>
    <submittedName>
        <fullName evidence="2">HNH endonuclease</fullName>
    </submittedName>
</protein>
<dbReference type="CDD" id="cd00085">
    <property type="entry name" value="HNHc"/>
    <property type="match status" value="1"/>
</dbReference>
<dbReference type="RefSeq" id="WP_380047465.1">
    <property type="nucleotide sequence ID" value="NZ_JBHSOH010000006.1"/>
</dbReference>
<keyword evidence="2" id="KW-0378">Hydrolase</keyword>
<keyword evidence="2" id="KW-0255">Endonuclease</keyword>